<dbReference type="EMBL" id="VCDN01000048">
    <property type="protein sequence ID" value="MDX7988302.1"/>
    <property type="molecule type" value="Genomic_DNA"/>
</dbReference>
<reference evidence="3" key="1">
    <citation type="journal article" date="2024" name="Toxins">
        <title>Genome Sequence Analysis of Native Xenorhabdus Strains Isolated from Entomopathogenic Nematodes in Argentina.</title>
        <authorList>
            <person name="Palma L."/>
            <person name="Frizzo L."/>
            <person name="Kaiser S."/>
            <person name="Berry C."/>
            <person name="Caballero P."/>
            <person name="Bode H.B."/>
            <person name="Del Valle E.E."/>
        </authorList>
    </citation>
    <scope>NUCLEOTIDE SEQUENCE [LARGE SCALE GENOMIC DNA]</scope>
    <source>
        <strain evidence="3">12</strain>
    </source>
</reference>
<organism evidence="2 3">
    <name type="scientific">Xenorhabdus santafensis</name>
    <dbReference type="NCBI Taxonomy" id="2582833"/>
    <lineage>
        <taxon>Bacteria</taxon>
        <taxon>Pseudomonadati</taxon>
        <taxon>Pseudomonadota</taxon>
        <taxon>Gammaproteobacteria</taxon>
        <taxon>Enterobacterales</taxon>
        <taxon>Morganellaceae</taxon>
        <taxon>Xenorhabdus</taxon>
    </lineage>
</organism>
<accession>A0ABU4SBZ4</accession>
<name>A0ABU4SBZ4_9GAMM</name>
<sequence length="134" mass="14893">MLQHIAAEMDGHLTDISKRETDSWAAFTRRSHAYLEMVIEPEIPRVVLFAASSVLEAEQLQNASLQCIVSTADILCILMEKAQITSTFSHILAQYINGGLMDTALWSTKCQRPDKTLSNILISFDVLLNGLKKG</sequence>
<comment type="caution">
    <text evidence="2">The sequence shown here is derived from an EMBL/GenBank/DDBJ whole genome shotgun (WGS) entry which is preliminary data.</text>
</comment>
<proteinExistence type="predicted"/>
<evidence type="ECO:0000313" key="2">
    <source>
        <dbReference type="EMBL" id="MDX7988302.1"/>
    </source>
</evidence>
<dbReference type="RefSeq" id="WP_319930705.1">
    <property type="nucleotide sequence ID" value="NZ_VCDN01000048.1"/>
</dbReference>
<dbReference type="Pfam" id="PF21351">
    <property type="entry name" value="TetR_C_41"/>
    <property type="match status" value="1"/>
</dbReference>
<evidence type="ECO:0000313" key="3">
    <source>
        <dbReference type="Proteomes" id="UP001271890"/>
    </source>
</evidence>
<protein>
    <recommendedName>
        <fullName evidence="1">Transcriptional regulator Rv0078-like C-terminal domain-containing protein</fullName>
    </recommendedName>
</protein>
<evidence type="ECO:0000259" key="1">
    <source>
        <dbReference type="Pfam" id="PF21351"/>
    </source>
</evidence>
<keyword evidence="3" id="KW-1185">Reference proteome</keyword>
<dbReference type="InterPro" id="IPR049484">
    <property type="entry name" value="Rv0078-like_C"/>
</dbReference>
<gene>
    <name evidence="2" type="ORF">FE392_13325</name>
</gene>
<dbReference type="Gene3D" id="1.10.357.10">
    <property type="entry name" value="Tetracycline Repressor, domain 2"/>
    <property type="match status" value="1"/>
</dbReference>
<feature type="domain" description="Transcriptional regulator Rv0078-like C-terminal" evidence="1">
    <location>
        <begin position="24"/>
        <end position="131"/>
    </location>
</feature>
<dbReference type="Proteomes" id="UP001271890">
    <property type="component" value="Unassembled WGS sequence"/>
</dbReference>